<sequence>MLHIFTFNYIPNKYFRLVKRLIAILLLNVHLFNMGGYNLAFQYFIHRSEVQIVKEIYENKVDKTKLVEIKIPVHLPNISSWDGYVKDQGQLQLKGVYYNYLRYKVTRDTMSFICIANAVKTRLVSANLIIAKELNDVPLSKKGHEAPMKKIGAANDYSFQVIRYRFLTYGTVLKLKPNTLHYLHNSPFIESPGKPPNAIS</sequence>
<dbReference type="AlphaFoldDB" id="A0A316HAA3"/>
<keyword evidence="1" id="KW-1133">Transmembrane helix</keyword>
<keyword evidence="1" id="KW-0812">Transmembrane</keyword>
<gene>
    <name evidence="2" type="ORF">LX99_03201</name>
</gene>
<name>A0A316HAA3_9SPHI</name>
<dbReference type="Proteomes" id="UP000245678">
    <property type="component" value="Unassembled WGS sequence"/>
</dbReference>
<evidence type="ECO:0000313" key="3">
    <source>
        <dbReference type="Proteomes" id="UP000245678"/>
    </source>
</evidence>
<evidence type="ECO:0000256" key="1">
    <source>
        <dbReference type="SAM" id="Phobius"/>
    </source>
</evidence>
<feature type="transmembrane region" description="Helical" evidence="1">
    <location>
        <begin position="21"/>
        <end position="45"/>
    </location>
</feature>
<evidence type="ECO:0000313" key="2">
    <source>
        <dbReference type="EMBL" id="PWK77388.1"/>
    </source>
</evidence>
<comment type="caution">
    <text evidence="2">The sequence shown here is derived from an EMBL/GenBank/DDBJ whole genome shotgun (WGS) entry which is preliminary data.</text>
</comment>
<proteinExistence type="predicted"/>
<keyword evidence="3" id="KW-1185">Reference proteome</keyword>
<organism evidence="2 3">
    <name type="scientific">Mucilaginibacter oryzae</name>
    <dbReference type="NCBI Taxonomy" id="468058"/>
    <lineage>
        <taxon>Bacteria</taxon>
        <taxon>Pseudomonadati</taxon>
        <taxon>Bacteroidota</taxon>
        <taxon>Sphingobacteriia</taxon>
        <taxon>Sphingobacteriales</taxon>
        <taxon>Sphingobacteriaceae</taxon>
        <taxon>Mucilaginibacter</taxon>
    </lineage>
</organism>
<dbReference type="EMBL" id="QGHA01000005">
    <property type="protein sequence ID" value="PWK77388.1"/>
    <property type="molecule type" value="Genomic_DNA"/>
</dbReference>
<accession>A0A316HAA3</accession>
<keyword evidence="1" id="KW-0472">Membrane</keyword>
<reference evidence="2 3" key="1">
    <citation type="submission" date="2018-05" db="EMBL/GenBank/DDBJ databases">
        <title>Genomic Encyclopedia of Archaeal and Bacterial Type Strains, Phase II (KMG-II): from individual species to whole genera.</title>
        <authorList>
            <person name="Goeker M."/>
        </authorList>
    </citation>
    <scope>NUCLEOTIDE SEQUENCE [LARGE SCALE GENOMIC DNA]</scope>
    <source>
        <strain evidence="2 3">DSM 19975</strain>
    </source>
</reference>
<protein>
    <submittedName>
        <fullName evidence="2">Uncharacterized protein</fullName>
    </submittedName>
</protein>